<protein>
    <submittedName>
        <fullName evidence="3">Uncharacterized protein</fullName>
    </submittedName>
</protein>
<comment type="caution">
    <text evidence="3">The sequence shown here is derived from an EMBL/GenBank/DDBJ whole genome shotgun (WGS) entry which is preliminary data.</text>
</comment>
<feature type="compositionally biased region" description="Polar residues" evidence="1">
    <location>
        <begin position="135"/>
        <end position="147"/>
    </location>
</feature>
<organism evidence="3">
    <name type="scientific">hydrocarbon metagenome</name>
    <dbReference type="NCBI Taxonomy" id="938273"/>
    <lineage>
        <taxon>unclassified sequences</taxon>
        <taxon>metagenomes</taxon>
        <taxon>ecological metagenomes</taxon>
    </lineage>
</organism>
<dbReference type="AlphaFoldDB" id="A0A0W8FE36"/>
<feature type="transmembrane region" description="Helical" evidence="2">
    <location>
        <begin position="32"/>
        <end position="51"/>
    </location>
</feature>
<keyword evidence="2" id="KW-1133">Transmembrane helix</keyword>
<reference evidence="3" key="1">
    <citation type="journal article" date="2015" name="Proc. Natl. Acad. Sci. U.S.A.">
        <title>Networks of energetic and metabolic interactions define dynamics in microbial communities.</title>
        <authorList>
            <person name="Embree M."/>
            <person name="Liu J.K."/>
            <person name="Al-Bassam M.M."/>
            <person name="Zengler K."/>
        </authorList>
    </citation>
    <scope>NUCLEOTIDE SEQUENCE</scope>
</reference>
<proteinExistence type="predicted"/>
<keyword evidence="2" id="KW-0472">Membrane</keyword>
<feature type="region of interest" description="Disordered" evidence="1">
    <location>
        <begin position="235"/>
        <end position="272"/>
    </location>
</feature>
<evidence type="ECO:0000256" key="2">
    <source>
        <dbReference type="SAM" id="Phobius"/>
    </source>
</evidence>
<sequence>MRRPVLFAATLTAGLVMILLDVPLLILIAGTFLAGFLVLVATGALPLSGILPSRRQTGKEKTSTEKASAGDAPAGRLSGFRSTAHSVHLQLKTFAASVRATLSLVGAPDYEKKAQMDALDRMLDGMIEDHPTEPQPSASAGSAINPFTSLEGLDDAALESLEIDGDTPHAAEKPAPEPISMLSEDDARAVSEILQAHGDEIDEEFDEIPDTGLLAGALDELDDIELDSVEIDVEAEATGTDTEGEPGSAGDVPDEQEIDGPGQEEEELQERDNLDMVTFASGGLADDSLMAELRSDVRKRSVEIDTSLVRELQGAKISAADLAAEMEEVLRLIKPEPK</sequence>
<evidence type="ECO:0000256" key="1">
    <source>
        <dbReference type="SAM" id="MobiDB-lite"/>
    </source>
</evidence>
<gene>
    <name evidence="3" type="ORF">ASZ90_011139</name>
</gene>
<feature type="compositionally biased region" description="Acidic residues" evidence="1">
    <location>
        <begin position="252"/>
        <end position="269"/>
    </location>
</feature>
<name>A0A0W8FE36_9ZZZZ</name>
<accession>A0A0W8FE36</accession>
<evidence type="ECO:0000313" key="3">
    <source>
        <dbReference type="EMBL" id="KUG19147.1"/>
    </source>
</evidence>
<dbReference type="EMBL" id="LNQE01001322">
    <property type="protein sequence ID" value="KUG19147.1"/>
    <property type="molecule type" value="Genomic_DNA"/>
</dbReference>
<feature type="region of interest" description="Disordered" evidence="1">
    <location>
        <begin position="128"/>
        <end position="147"/>
    </location>
</feature>
<feature type="region of interest" description="Disordered" evidence="1">
    <location>
        <begin position="51"/>
        <end position="76"/>
    </location>
</feature>
<keyword evidence="2" id="KW-0812">Transmembrane</keyword>
<feature type="transmembrane region" description="Helical" evidence="2">
    <location>
        <begin position="5"/>
        <end position="26"/>
    </location>
</feature>